<dbReference type="PROSITE" id="PS51257">
    <property type="entry name" value="PROKAR_LIPOPROTEIN"/>
    <property type="match status" value="1"/>
</dbReference>
<proteinExistence type="predicted"/>
<name>A0A942UYS5_9FIRM</name>
<keyword evidence="2" id="KW-0732">Signal</keyword>
<reference evidence="3" key="1">
    <citation type="submission" date="2019-12" db="EMBL/GenBank/DDBJ databases">
        <title>Clostridiaceae gen. nov. sp. nov., isolated from sediment in Xinjiang, China.</title>
        <authorList>
            <person name="Zhang R."/>
        </authorList>
    </citation>
    <scope>NUCLEOTIDE SEQUENCE</scope>
    <source>
        <strain evidence="3">D2Q-11</strain>
    </source>
</reference>
<feature type="signal peptide" evidence="2">
    <location>
        <begin position="1"/>
        <end position="27"/>
    </location>
</feature>
<dbReference type="AlphaFoldDB" id="A0A942UYS5"/>
<dbReference type="EMBL" id="WSFT01000053">
    <property type="protein sequence ID" value="MBS4540100.1"/>
    <property type="molecule type" value="Genomic_DNA"/>
</dbReference>
<feature type="region of interest" description="Disordered" evidence="1">
    <location>
        <begin position="27"/>
        <end position="75"/>
    </location>
</feature>
<comment type="caution">
    <text evidence="3">The sequence shown here is derived from an EMBL/GenBank/DDBJ whole genome shotgun (WGS) entry which is preliminary data.</text>
</comment>
<dbReference type="NCBIfam" id="TIGR02898">
    <property type="entry name" value="spore_YhcN_YlaJ"/>
    <property type="match status" value="1"/>
</dbReference>
<sequence>MKIKFNKFSIILLIILMVTAISIGCQPEEEEPEDNDNVDSYDDPETDDDMNEGVDEGMEDNDMTDDTEEDMDGAMNDNSEMIADSIVEMEGINDATVVVRDNTAFVGIDAADTTDGEVSDQMRQDIETKVKEEDENITEVYISAEEDLFDRINEIAQNVRQGDPIEDFGDDLEDLIDRLTPNGAE</sequence>
<gene>
    <name evidence="3" type="ORF">GOQ27_16600</name>
</gene>
<organism evidence="3 4">
    <name type="scientific">Anaeromonas frigoriresistens</name>
    <dbReference type="NCBI Taxonomy" id="2683708"/>
    <lineage>
        <taxon>Bacteria</taxon>
        <taxon>Bacillati</taxon>
        <taxon>Bacillota</taxon>
        <taxon>Tissierellia</taxon>
        <taxon>Tissierellales</taxon>
        <taxon>Thermohalobacteraceae</taxon>
        <taxon>Anaeromonas</taxon>
    </lineage>
</organism>
<dbReference type="GO" id="GO:0030435">
    <property type="term" value="P:sporulation resulting in formation of a cellular spore"/>
    <property type="evidence" value="ECO:0007669"/>
    <property type="project" value="InterPro"/>
</dbReference>
<evidence type="ECO:0000313" key="3">
    <source>
        <dbReference type="EMBL" id="MBS4540100.1"/>
    </source>
</evidence>
<dbReference type="RefSeq" id="WP_203367991.1">
    <property type="nucleotide sequence ID" value="NZ_WSFT01000053.1"/>
</dbReference>
<dbReference type="InterPro" id="IPR019076">
    <property type="entry name" value="Spore_lipoprot_YhcN/YlaJ-like"/>
</dbReference>
<keyword evidence="3" id="KW-0449">Lipoprotein</keyword>
<evidence type="ECO:0000256" key="1">
    <source>
        <dbReference type="SAM" id="MobiDB-lite"/>
    </source>
</evidence>
<evidence type="ECO:0000256" key="2">
    <source>
        <dbReference type="SAM" id="SignalP"/>
    </source>
</evidence>
<accession>A0A942UYS5</accession>
<feature type="compositionally biased region" description="Acidic residues" evidence="1">
    <location>
        <begin position="27"/>
        <end position="72"/>
    </location>
</feature>
<dbReference type="Pfam" id="PF09580">
    <property type="entry name" value="Spore_YhcN_YlaJ"/>
    <property type="match status" value="1"/>
</dbReference>
<protein>
    <submittedName>
        <fullName evidence="3">YhcN/YlaJ family sporulation lipoprotein</fullName>
    </submittedName>
</protein>
<dbReference type="Proteomes" id="UP000724672">
    <property type="component" value="Unassembled WGS sequence"/>
</dbReference>
<evidence type="ECO:0000313" key="4">
    <source>
        <dbReference type="Proteomes" id="UP000724672"/>
    </source>
</evidence>
<feature type="chain" id="PRO_5039643224" evidence="2">
    <location>
        <begin position="28"/>
        <end position="185"/>
    </location>
</feature>
<dbReference type="InterPro" id="IPR014247">
    <property type="entry name" value="Spore_lipoprot_YhcN/YlaJ"/>
</dbReference>
<keyword evidence="4" id="KW-1185">Reference proteome</keyword>